<comment type="caution">
    <text evidence="4">The sequence shown here is derived from an EMBL/GenBank/DDBJ whole genome shotgun (WGS) entry which is preliminary data.</text>
</comment>
<name>A0A7W8Z5E0_9ACTN</name>
<dbReference type="Pfam" id="PF20148">
    <property type="entry name" value="DUF6531"/>
    <property type="match status" value="1"/>
</dbReference>
<feature type="region of interest" description="Disordered" evidence="2">
    <location>
        <begin position="2212"/>
        <end position="2436"/>
    </location>
</feature>
<dbReference type="InterPro" id="IPR036844">
    <property type="entry name" value="Hint_dom_sf"/>
</dbReference>
<feature type="domain" description="Hint" evidence="3">
    <location>
        <begin position="2463"/>
        <end position="2568"/>
    </location>
</feature>
<evidence type="ECO:0000256" key="2">
    <source>
        <dbReference type="SAM" id="MobiDB-lite"/>
    </source>
</evidence>
<dbReference type="PANTHER" id="PTHR32305:SF15">
    <property type="entry name" value="PROTEIN RHSA-RELATED"/>
    <property type="match status" value="1"/>
</dbReference>
<dbReference type="NCBIfam" id="TIGR03696">
    <property type="entry name" value="Rhs_assc_core"/>
    <property type="match status" value="1"/>
</dbReference>
<dbReference type="InterPro" id="IPR045351">
    <property type="entry name" value="DUF6531"/>
</dbReference>
<dbReference type="Gene3D" id="2.170.16.10">
    <property type="entry name" value="Hedgehog/Intein (Hint) domain"/>
    <property type="match status" value="1"/>
</dbReference>
<dbReference type="NCBIfam" id="TIGR01643">
    <property type="entry name" value="YD_repeat_2x"/>
    <property type="match status" value="10"/>
</dbReference>
<evidence type="ECO:0000313" key="4">
    <source>
        <dbReference type="EMBL" id="MBB5627692.1"/>
    </source>
</evidence>
<dbReference type="InterPro" id="IPR001791">
    <property type="entry name" value="Laminin_G"/>
</dbReference>
<dbReference type="PANTHER" id="PTHR32305">
    <property type="match status" value="1"/>
</dbReference>
<evidence type="ECO:0000313" key="5">
    <source>
        <dbReference type="Proteomes" id="UP000588112"/>
    </source>
</evidence>
<sequence length="2736" mass="295156">MRRFFARARRRWHPIGFGLLLVGAIPGLLSLDVTPVSAGSAEAAQVVLETPRQMSGSAAGLTHTVDTSATQPRESDPEDLRSTGPIGVKPVPKGALPRDDRRYRSTTVSKPGKSAGEFSRTSMGSGVARAERSQRMALASSCDGYANYSSSRSYTQYTVVVYQDKKWRATRAVPSGNTPSTSSTYWEFWGNCSDPMRPPTIVDAAPEDQITVDSLTPLLMAYARSNNGTYAIDYSFTVCRNAVMADPGCVSSGYLPEEANRWRVPSGFLAWGKQYWWRVTAKDRFDDSTTAKTQTFVVGIRQPVLTSQLSAHGVNGQEFHQLAGNYTTTFTDASVPTAGPPLSVVRSYNSMDPRNDGIFGAGWSTRWDMKASLETAADISTLLVTYPDGRQVRFAAKGDGTFQPPAGIHATLAAVPGGGWRLMDKSSTSYLFDAQGRLTRVTDSRNRVQTLSYGADGKLLAATGMGGRSLHFAWNGTHVASVSTDPVNGTALTWTYTYEGNKLTAVCSPVQQPNCVSYAYGTGSQYRSTVLDSDPYGYWRLGESSGTWAADLGWGAGNAQYDGVTLGGAGALAGTADTSASLNGGHLQLPANALPRLGDDLSFEAWFKTTQSGVLLSATYITEEPILYVGIDGKLRAQVELTIDPETEDVVRSPITTSVPVNNGQWRHVVVTSTMNSTKLYLDGVLAGTLPSGGQTFWRELASVGNGMVITGAWPSTPSSSSWAFSFPFRGSLDEVALYDKPLTPTEVQAHYQARIEVPHKLTRITLPSGRVWAENVYESATDRLKTHTDQHGGTWQLGAPAYNADTGISRVTVTDPHNGTLTYDHDAWRGYRLVRSADQRDEDTYYLYDTGGYLSSVIDRNSNSTEMFHDERGNLIGQKTCRTSGSCQTEHFAYYVNTSDVFDPRNDQLLAHRDARSSSATDDTYATKWEYNTYGDLTKETGPATPDFPNGRSLTYAYTDGTEPAAGGGTTPAGLLKWEKDAKSNETSYKYTAAGDRAERTLPSGLIDRYSYDSLGRVVTSTEVSTAFPAGVTTTFAYDGLGRLTSRTGAAARNTVTDVVHTPQARYTYDADGNALTDSVVDLTGGDPERKISYTYDAYGRVETATGPEGNVVRYAWDHTGARTSVTDELGTVFNYAYTERGEMASRTIKNWTGSPVSPQAPQDVVLESYAYDPEGRLATYTDVMGRKLSFTYYGDDRLSTLVGDDVRLNGATTPRDVVLESDEYDAAGYLTRQVRGGGKARIDWVYDAAGRVTSETFDPAGLNRKSVYSYDANANVTKVLSTGAGTTRSERVDFTYNASDDVIQRTVENGTQDLTTTWTVDDRGLVTAVTDPRGNVAGATPADFTSDFTYDVAGRLTEEKAPPVIVEKAGTATTSRPTAKYGYDSAGRQTHVVDAEGRAATAAYDKVGRLSSVSDTPYTPPGGASITPQVTYGYDAAGRLTGFTDQRGSVWTSEYDALGRQVRVTDPPSAAGAQVGKTVYEYDLAGEVLAVVEPTGARVEMTYDDLGRAITSTEVERMPTTAAYVTKYEYDDDDNPTREVLPGNKSTYFDVNAAGEVTKVTDPLGKFSTFTYDLAGRTVQVKDPLGNVTTAEYDLAGRQVAAKDLDGTGTLLRTFGFDHDPVGNLVTETSPEGFVTSREYDPTGLLTKLIEPVSAGESITTTFGYDATGAMTRSTDGRGNTVHTTYNSLGLIEAVTEPATSAHPDAADRTWTNVYDAAGNTVSVRQPGGVRNDVEYDALGRVVRESGSGAPVATPDRTYGYDLAGRLTAIGDYSLEYNDRDLLTKVSKPTGQVAAFSYDALGNPTQRADTSGTANFTWDDASRLKTAADPVSGRGFTYGYDDAGRLTSLVSATPTTAQEFTYDALDRLKSHVLKNGTGTQLAKVAYGWDKDDRLVSKTTEGTAGAGVNTYGYDQAGRLTSWTAPGGATTTYTWDKAGNRTNAGNKTFTYDERNRLITGDGTTYAYSPRGTVTSETTGGVTRTLVFDAFDRLVNDGDTSYGYDALGRLTSRTKGGTEQRFVYSGLSNDMVAVTDAVGAVQAKYGRDPFGNLLSLQEGGQSLGVMADLHGDVVATFSGTALVDSTAYSPFGEVTQRTGTARSLGYQGEWTDPDTGKVNMHARWYQPGTGGFASRDDWNLSPDSSIRMNRYTYVEGDPLGGDDPSGHKKRDKPYTRQNIPPPCQRSKVECEVIEEVNKVYRENECRFAKMWGGGGGCGAGGSGGGSSKKGGKHRTKKFNKKGQNGKSGGGGQSSRRHTKDDADAITDEKKQMRDGRKPSTRDTTKPPKRDKDKGKGRGGKGNKGGGNGSKSNPNTVKNPPAKKPPAGKCPSTKCTKNNKKAEEDTRKLGEFCSKRGNASKPQCRGNANHEYGGGQPPRKTKEETYDPKNLPDLCKTAACRESVTPVTSPNGSRDRRDTPDDIPNDVVEPRRDTPSDLVNDIVHDAAPDLPPSIPPGMNGSNCGPNSFVAGTPVLMADGTAKPIETVKVGDQVLATDPQRGVTEAKPVVTLITGDGTKRLVRVTIDIDGDRGTATDTLTATDGHPFWLPQLRKWLTAGELKPGMWLRTSAGTWVQVTAVRIFVIHQRVHNLTVDGLHTYHVLAGDQAVLVHNAGPGDEVDVYRVEERDGGRINIGADGSVQIDKDRGMLHVFFNNEEDARNYLRNSRSGAVIKKFSVSRDFYDNVVGSAVRERDARKKENRGLPQHVHARRDEAAYGIPAGWLDDFESSVTDGSGGYC</sequence>
<dbReference type="SMART" id="SM00306">
    <property type="entry name" value="HintN"/>
    <property type="match status" value="1"/>
</dbReference>
<dbReference type="Proteomes" id="UP000588112">
    <property type="component" value="Unassembled WGS sequence"/>
</dbReference>
<dbReference type="InterPro" id="IPR022385">
    <property type="entry name" value="Rhs_assc_core"/>
</dbReference>
<dbReference type="InterPro" id="IPR031325">
    <property type="entry name" value="RHS_repeat"/>
</dbReference>
<keyword evidence="1" id="KW-0677">Repeat</keyword>
<organism evidence="4 5">
    <name type="scientific">Sphaerisporangium krabiense</name>
    <dbReference type="NCBI Taxonomy" id="763782"/>
    <lineage>
        <taxon>Bacteria</taxon>
        <taxon>Bacillati</taxon>
        <taxon>Actinomycetota</taxon>
        <taxon>Actinomycetes</taxon>
        <taxon>Streptosporangiales</taxon>
        <taxon>Streptosporangiaceae</taxon>
        <taxon>Sphaerisporangium</taxon>
    </lineage>
</organism>
<dbReference type="Gene3D" id="2.10.10.20">
    <property type="entry name" value="Carbohydrate-binding module superfamily 5/12"/>
    <property type="match status" value="1"/>
</dbReference>
<dbReference type="RefSeq" id="WP_184612310.1">
    <property type="nucleotide sequence ID" value="NZ_BOOS01000015.1"/>
</dbReference>
<evidence type="ECO:0000259" key="3">
    <source>
        <dbReference type="SMART" id="SM00306"/>
    </source>
</evidence>
<dbReference type="CDD" id="cd00110">
    <property type="entry name" value="LamG"/>
    <property type="match status" value="1"/>
</dbReference>
<feature type="compositionally biased region" description="Basic residues" evidence="2">
    <location>
        <begin position="2228"/>
        <end position="2239"/>
    </location>
</feature>
<dbReference type="Pfam" id="PF13385">
    <property type="entry name" value="Laminin_G_3"/>
    <property type="match status" value="1"/>
</dbReference>
<feature type="compositionally biased region" description="Basic and acidic residues" evidence="2">
    <location>
        <begin position="2257"/>
        <end position="2294"/>
    </location>
</feature>
<dbReference type="InterPro" id="IPR013320">
    <property type="entry name" value="ConA-like_dom_sf"/>
</dbReference>
<dbReference type="InterPro" id="IPR056823">
    <property type="entry name" value="TEN-like_YD-shell"/>
</dbReference>
<feature type="region of interest" description="Disordered" evidence="2">
    <location>
        <begin position="2152"/>
        <end position="2182"/>
    </location>
</feature>
<dbReference type="InterPro" id="IPR003587">
    <property type="entry name" value="Hint_dom_N"/>
</dbReference>
<reference evidence="4 5" key="1">
    <citation type="submission" date="2020-08" db="EMBL/GenBank/DDBJ databases">
        <title>Sequencing the genomes of 1000 actinobacteria strains.</title>
        <authorList>
            <person name="Klenk H.-P."/>
        </authorList>
    </citation>
    <scope>NUCLEOTIDE SEQUENCE [LARGE SCALE GENOMIC DNA]</scope>
    <source>
        <strain evidence="4 5">DSM 45790</strain>
    </source>
</reference>
<feature type="compositionally biased region" description="Basic and acidic residues" evidence="2">
    <location>
        <begin position="2338"/>
        <end position="2352"/>
    </location>
</feature>
<dbReference type="Pfam" id="PF25023">
    <property type="entry name" value="TEN_YD-shell"/>
    <property type="match status" value="2"/>
</dbReference>
<dbReference type="InterPro" id="IPR006530">
    <property type="entry name" value="YD"/>
</dbReference>
<dbReference type="Pfam" id="PF05593">
    <property type="entry name" value="RHS_repeat"/>
    <property type="match status" value="6"/>
</dbReference>
<feature type="compositionally biased region" description="Low complexity" evidence="2">
    <location>
        <begin position="2308"/>
        <end position="2329"/>
    </location>
</feature>
<gene>
    <name evidence="4" type="ORF">BJ981_003391</name>
</gene>
<dbReference type="Gene3D" id="2.60.120.200">
    <property type="match status" value="1"/>
</dbReference>
<dbReference type="SUPFAM" id="SSF49899">
    <property type="entry name" value="Concanavalin A-like lectins/glucanases"/>
    <property type="match status" value="1"/>
</dbReference>
<dbReference type="EMBL" id="JACHBR010000001">
    <property type="protein sequence ID" value="MBB5627692.1"/>
    <property type="molecule type" value="Genomic_DNA"/>
</dbReference>
<dbReference type="Pfam" id="PF07591">
    <property type="entry name" value="PT-HINT"/>
    <property type="match status" value="1"/>
</dbReference>
<dbReference type="Gene3D" id="2.180.10.10">
    <property type="entry name" value="RHS repeat-associated core"/>
    <property type="match status" value="4"/>
</dbReference>
<feature type="compositionally biased region" description="Gly residues" evidence="2">
    <location>
        <begin position="2212"/>
        <end position="2227"/>
    </location>
</feature>
<proteinExistence type="predicted"/>
<protein>
    <submittedName>
        <fullName evidence="4">RHS repeat-associated protein</fullName>
    </submittedName>
</protein>
<dbReference type="InterPro" id="IPR050708">
    <property type="entry name" value="T6SS_VgrG/RHS"/>
</dbReference>
<dbReference type="SUPFAM" id="SSF50960">
    <property type="entry name" value="TolB, C-terminal domain"/>
    <property type="match status" value="1"/>
</dbReference>
<dbReference type="SUPFAM" id="SSF51294">
    <property type="entry name" value="Hedgehog/intein (Hint) domain"/>
    <property type="match status" value="1"/>
</dbReference>
<accession>A0A7W8Z5E0</accession>
<dbReference type="CDD" id="cd00081">
    <property type="entry name" value="Hint"/>
    <property type="match status" value="1"/>
</dbReference>
<keyword evidence="5" id="KW-1185">Reference proteome</keyword>
<feature type="region of interest" description="Disordered" evidence="2">
    <location>
        <begin position="54"/>
        <end position="129"/>
    </location>
</feature>
<evidence type="ECO:0000256" key="1">
    <source>
        <dbReference type="ARBA" id="ARBA00022737"/>
    </source>
</evidence>